<dbReference type="InterPro" id="IPR017920">
    <property type="entry name" value="COMM"/>
</dbReference>
<dbReference type="RefSeq" id="XP_002108633.1">
    <property type="nucleotide sequence ID" value="XM_002108597.1"/>
</dbReference>
<sequence>MVLGRKKRRICTNFPPVIAVVVPNEIIAYCTTELKLESADTYKLLQELKNLILMLLYQDISDPKRIYSLFPDDFHKNLRELLSKILAESMPKWKASAINRQVSLPRLEDFDWRVDLKVSSDTINRMAMPTCIMQLKIQQNQEETKLLPPQQCINLELSKETIDTMLDGLGKIRDQLSSVAENEIHAKSS</sequence>
<dbReference type="HOGENOM" id="CLU_118635_0_0_1"/>
<dbReference type="PROSITE" id="PS51269">
    <property type="entry name" value="COMM"/>
    <property type="match status" value="1"/>
</dbReference>
<evidence type="ECO:0000313" key="2">
    <source>
        <dbReference type="EMBL" id="EDV29431.1"/>
    </source>
</evidence>
<name>B3RKS6_TRIAD</name>
<dbReference type="InParanoid" id="B3RKS6"/>
<organism evidence="2 3">
    <name type="scientific">Trichoplax adhaerens</name>
    <name type="common">Trichoplax reptans</name>
    <dbReference type="NCBI Taxonomy" id="10228"/>
    <lineage>
        <taxon>Eukaryota</taxon>
        <taxon>Metazoa</taxon>
        <taxon>Placozoa</taxon>
        <taxon>Uniplacotomia</taxon>
        <taxon>Trichoplacea</taxon>
        <taxon>Trichoplacidae</taxon>
        <taxon>Trichoplax</taxon>
    </lineage>
</organism>
<dbReference type="KEGG" id="tad:TRIADDRAFT_51748"/>
<dbReference type="Pfam" id="PF07258">
    <property type="entry name" value="COMM_domain"/>
    <property type="match status" value="1"/>
</dbReference>
<dbReference type="Pfam" id="PF20923">
    <property type="entry name" value="COMMD9_HN"/>
    <property type="match status" value="1"/>
</dbReference>
<evidence type="ECO:0000313" key="3">
    <source>
        <dbReference type="Proteomes" id="UP000009022"/>
    </source>
</evidence>
<protein>
    <recommendedName>
        <fullName evidence="1">COMM domain-containing protein</fullName>
    </recommendedName>
</protein>
<dbReference type="InterPro" id="IPR048676">
    <property type="entry name" value="COMMD9_N"/>
</dbReference>
<dbReference type="OrthoDB" id="64318at2759"/>
<dbReference type="STRING" id="10228.B3RKS6"/>
<dbReference type="FunCoup" id="B3RKS6">
    <property type="interactions" value="1154"/>
</dbReference>
<dbReference type="PhylomeDB" id="B3RKS6"/>
<feature type="domain" description="COMM" evidence="1">
    <location>
        <begin position="106"/>
        <end position="180"/>
    </location>
</feature>
<dbReference type="CTD" id="6749847"/>
<proteinExistence type="predicted"/>
<dbReference type="Proteomes" id="UP000009022">
    <property type="component" value="Unassembled WGS sequence"/>
</dbReference>
<keyword evidence="3" id="KW-1185">Reference proteome</keyword>
<gene>
    <name evidence="2" type="ORF">TRIADDRAFT_51748</name>
</gene>
<dbReference type="AlphaFoldDB" id="B3RKS6"/>
<dbReference type="GeneID" id="6749847"/>
<evidence type="ECO:0000259" key="1">
    <source>
        <dbReference type="PROSITE" id="PS51269"/>
    </source>
</evidence>
<dbReference type="PANTHER" id="PTHR15663:SF4">
    <property type="entry name" value="COMM DOMAIN-CONTAINING PROTEIN 9"/>
    <property type="match status" value="1"/>
</dbReference>
<accession>B3RKS6</accession>
<dbReference type="PANTHER" id="PTHR15663">
    <property type="entry name" value="COMM DOMAIN-CONTAINING PROTEIN 9"/>
    <property type="match status" value="1"/>
</dbReference>
<dbReference type="InterPro" id="IPR037360">
    <property type="entry name" value="COMMD9"/>
</dbReference>
<reference evidence="2 3" key="1">
    <citation type="journal article" date="2008" name="Nature">
        <title>The Trichoplax genome and the nature of placozoans.</title>
        <authorList>
            <person name="Srivastava M."/>
            <person name="Begovic E."/>
            <person name="Chapman J."/>
            <person name="Putnam N.H."/>
            <person name="Hellsten U."/>
            <person name="Kawashima T."/>
            <person name="Kuo A."/>
            <person name="Mitros T."/>
            <person name="Salamov A."/>
            <person name="Carpenter M.L."/>
            <person name="Signorovitch A.Y."/>
            <person name="Moreno M.A."/>
            <person name="Kamm K."/>
            <person name="Grimwood J."/>
            <person name="Schmutz J."/>
            <person name="Shapiro H."/>
            <person name="Grigoriev I.V."/>
            <person name="Buss L.W."/>
            <person name="Schierwater B."/>
            <person name="Dellaporta S.L."/>
            <person name="Rokhsar D.S."/>
        </authorList>
    </citation>
    <scope>NUCLEOTIDE SEQUENCE [LARGE SCALE GENOMIC DNA]</scope>
    <source>
        <strain evidence="2 3">Grell-BS-1999</strain>
    </source>
</reference>
<dbReference type="OMA" id="SHHVLFY"/>
<dbReference type="EMBL" id="DS985241">
    <property type="protein sequence ID" value="EDV29431.1"/>
    <property type="molecule type" value="Genomic_DNA"/>
</dbReference>
<dbReference type="eggNOG" id="ENOG502RHPY">
    <property type="taxonomic scope" value="Eukaryota"/>
</dbReference>